<dbReference type="InterPro" id="IPR025669">
    <property type="entry name" value="AAA_dom"/>
</dbReference>
<keyword evidence="4" id="KW-1185">Reference proteome</keyword>
<dbReference type="SUPFAM" id="SSF52540">
    <property type="entry name" value="P-loop containing nucleoside triphosphate hydrolases"/>
    <property type="match status" value="1"/>
</dbReference>
<dbReference type="FunFam" id="3.40.50.300:FF:000285">
    <property type="entry name" value="Sporulation initiation inhibitor Soj"/>
    <property type="match status" value="1"/>
</dbReference>
<proteinExistence type="predicted"/>
<evidence type="ECO:0000313" key="3">
    <source>
        <dbReference type="EMBL" id="QGT77897.1"/>
    </source>
</evidence>
<organism evidence="3 4">
    <name type="scientific">Guyparkeria halophila</name>
    <dbReference type="NCBI Taxonomy" id="47960"/>
    <lineage>
        <taxon>Bacteria</taxon>
        <taxon>Pseudomonadati</taxon>
        <taxon>Pseudomonadota</taxon>
        <taxon>Gammaproteobacteria</taxon>
        <taxon>Chromatiales</taxon>
        <taxon>Thioalkalibacteraceae</taxon>
        <taxon>Guyparkeria</taxon>
    </lineage>
</organism>
<dbReference type="KEGG" id="ghl:GM160_02720"/>
<dbReference type="InterPro" id="IPR027417">
    <property type="entry name" value="P-loop_NTPase"/>
</dbReference>
<dbReference type="EMBL" id="CP046415">
    <property type="protein sequence ID" value="QGT77897.1"/>
    <property type="molecule type" value="Genomic_DNA"/>
</dbReference>
<evidence type="ECO:0000259" key="2">
    <source>
        <dbReference type="Pfam" id="PF13614"/>
    </source>
</evidence>
<feature type="domain" description="AAA" evidence="2">
    <location>
        <begin position="1"/>
        <end position="181"/>
    </location>
</feature>
<dbReference type="RefSeq" id="WP_156227934.1">
    <property type="nucleotide sequence ID" value="NZ_CP046415.1"/>
</dbReference>
<dbReference type="Gene3D" id="3.40.50.300">
    <property type="entry name" value="P-loop containing nucleotide triphosphate hydrolases"/>
    <property type="match status" value="1"/>
</dbReference>
<comment type="similarity">
    <text evidence="1">To B.subtilis soj.</text>
</comment>
<dbReference type="PANTHER" id="PTHR13696:SF69">
    <property type="entry name" value="PLASMID PARTITIONING PROTEIN-RELATED"/>
    <property type="match status" value="1"/>
</dbReference>
<evidence type="ECO:0000256" key="1">
    <source>
        <dbReference type="ARBA" id="ARBA00060876"/>
    </source>
</evidence>
<dbReference type="Proteomes" id="UP000427716">
    <property type="component" value="Chromosome"/>
</dbReference>
<dbReference type="CDD" id="cd02042">
    <property type="entry name" value="ParAB_family"/>
    <property type="match status" value="1"/>
</dbReference>
<protein>
    <submittedName>
        <fullName evidence="3">AAA family ATPase</fullName>
    </submittedName>
</protein>
<dbReference type="AlphaFoldDB" id="A0A6I6D1A3"/>
<reference evidence="3 4" key="1">
    <citation type="submission" date="2019-11" db="EMBL/GenBank/DDBJ databases">
        <authorList>
            <person name="Zhang J."/>
            <person name="Sun C."/>
        </authorList>
    </citation>
    <scope>NUCLEOTIDE SEQUENCE [LARGE SCALE GENOMIC DNA]</scope>
    <source>
        <strain evidence="4">sp2</strain>
    </source>
</reference>
<dbReference type="PANTHER" id="PTHR13696">
    <property type="entry name" value="P-LOOP CONTAINING NUCLEOSIDE TRIPHOSPHATE HYDROLASE"/>
    <property type="match status" value="1"/>
</dbReference>
<dbReference type="InterPro" id="IPR050678">
    <property type="entry name" value="DNA_Partitioning_ATPase"/>
</dbReference>
<dbReference type="Pfam" id="PF13614">
    <property type="entry name" value="AAA_31"/>
    <property type="match status" value="1"/>
</dbReference>
<evidence type="ECO:0000313" key="4">
    <source>
        <dbReference type="Proteomes" id="UP000427716"/>
    </source>
</evidence>
<name>A0A6I6D1A3_9GAMM</name>
<gene>
    <name evidence="3" type="ORF">GM160_02720</name>
</gene>
<sequence length="278" mass="30841">MKIWAVANQKGGVGKTTTSVSLAGHLAREGKRVLLVDLDPHGSMTVYFGMEPEAPGASVYSLFKSAAEGQPLDPARVVHPTAFDGISLMPASTALATLDRQLGMRDGMGLVLKRSIDRIRDDYDYVLIDCPPILGVTMVNALALAEFLIVPVQTEFLALKGLERMLRTLAMVQRSRRQRLEYVILPTMFDRRTRASHDTLRILHDRYHDDVWTDVIPIDTQFREASRQGKPLPMIHPDARGSEAYKQFLHWLETHVGGQAMAPAAELGASGARLQESR</sequence>
<accession>A0A6I6D1A3</accession>